<dbReference type="AlphaFoldDB" id="A0A1P8TAG3"/>
<keyword evidence="2" id="KW-0472">Membrane</keyword>
<evidence type="ECO:0008006" key="7">
    <source>
        <dbReference type="Google" id="ProtNLM"/>
    </source>
</evidence>
<dbReference type="Proteomes" id="UP000596130">
    <property type="component" value="Chromosome"/>
</dbReference>
<keyword evidence="2" id="KW-1133">Transmembrane helix</keyword>
<name>A0A1P8TAG3_9ACTN</name>
<dbReference type="KEGG" id="ssia:A7J05_01515"/>
<gene>
    <name evidence="3" type="ORF">A7J05_01515</name>
    <name evidence="4" type="ORF">I8755_36835</name>
</gene>
<dbReference type="EMBL" id="CP065959">
    <property type="protein sequence ID" value="QQC93276.1"/>
    <property type="molecule type" value="Genomic_DNA"/>
</dbReference>
<evidence type="ECO:0000313" key="4">
    <source>
        <dbReference type="EMBL" id="QQC93276.1"/>
    </source>
</evidence>
<sequence>MATILTVFGVLGAAALFLIVVLLRRGGSRTENADGLRIERRRREQASIDRATYHSSAVHKEPPTRRERHRR</sequence>
<proteinExistence type="predicted"/>
<evidence type="ECO:0000313" key="6">
    <source>
        <dbReference type="Proteomes" id="UP000596130"/>
    </source>
</evidence>
<feature type="region of interest" description="Disordered" evidence="1">
    <location>
        <begin position="46"/>
        <end position="71"/>
    </location>
</feature>
<evidence type="ECO:0000256" key="1">
    <source>
        <dbReference type="SAM" id="MobiDB-lite"/>
    </source>
</evidence>
<keyword evidence="5" id="KW-1185">Reference proteome</keyword>
<dbReference type="RefSeq" id="WP_076682113.1">
    <property type="nucleotide sequence ID" value="NZ_CP015588.1"/>
</dbReference>
<keyword evidence="2" id="KW-0812">Transmembrane</keyword>
<evidence type="ECO:0000313" key="5">
    <source>
        <dbReference type="Proteomes" id="UP000187191"/>
    </source>
</evidence>
<dbReference type="Proteomes" id="UP000187191">
    <property type="component" value="Chromosome"/>
</dbReference>
<evidence type="ECO:0000256" key="2">
    <source>
        <dbReference type="SAM" id="Phobius"/>
    </source>
</evidence>
<accession>A0A1P8TAG3</accession>
<protein>
    <recommendedName>
        <fullName evidence="7">Secreted protein</fullName>
    </recommendedName>
</protein>
<reference evidence="3 5" key="1">
    <citation type="submission" date="2016-05" db="EMBL/GenBank/DDBJ databases">
        <authorList>
            <person name="Gu J."/>
        </authorList>
    </citation>
    <scope>NUCLEOTIDE SEQUENCE [LARGE SCALE GENOMIC DNA]</scope>
    <source>
        <strain evidence="3 5">ACCC40021</strain>
    </source>
</reference>
<evidence type="ECO:0000313" key="3">
    <source>
        <dbReference type="EMBL" id="APY84614.1"/>
    </source>
</evidence>
<organism evidence="4 6">
    <name type="scientific">Streptomyces alfalfae</name>
    <dbReference type="NCBI Taxonomy" id="1642299"/>
    <lineage>
        <taxon>Bacteria</taxon>
        <taxon>Bacillati</taxon>
        <taxon>Actinomycetota</taxon>
        <taxon>Actinomycetes</taxon>
        <taxon>Kitasatosporales</taxon>
        <taxon>Streptomycetaceae</taxon>
        <taxon>Streptomyces</taxon>
    </lineage>
</organism>
<reference evidence="4 6" key="2">
    <citation type="submission" date="2020-12" db="EMBL/GenBank/DDBJ databases">
        <title>Identification and biosynthesis of polyene macrolides produced by Streptomyces alfalfae Men-myco-93-63.</title>
        <authorList>
            <person name="Liu D."/>
            <person name="Li Y."/>
            <person name="Liu L."/>
            <person name="Han X."/>
            <person name="Shen F."/>
        </authorList>
    </citation>
    <scope>NUCLEOTIDE SEQUENCE [LARGE SCALE GENOMIC DNA]</scope>
    <source>
        <strain evidence="4 6">Men-myco-93-63</strain>
    </source>
</reference>
<feature type="transmembrane region" description="Helical" evidence="2">
    <location>
        <begin position="6"/>
        <end position="23"/>
    </location>
</feature>
<dbReference type="EMBL" id="CP015588">
    <property type="protein sequence ID" value="APY84614.1"/>
    <property type="molecule type" value="Genomic_DNA"/>
</dbReference>